<dbReference type="Pfam" id="PF00211">
    <property type="entry name" value="Guanylate_cyc"/>
    <property type="match status" value="1"/>
</dbReference>
<sequence>MSATCRSPGTPPTCCTPCRTRCAPPLDASPPAVEGMGLPMPLRRSPLSGRSRARTADVTISLRTAIGLAFTLILLLSSGALVWLNGEASARLLRKQVDQQFDILISGVTSQVALQLDGADAVLNTLSVDPPPPSDPETQGRLLVRVLANLVATSPSVQSLVTASADGRYVIARRVIGMPPQAGDGDVARPAAYVVQIGGPDPAARDRYVFLDATFHTTTAAMPAAVPAAMGMDARRRPWYRMAVATERAVATPAYRFKDDNGFGFTLSRRAQDDADLVFGADVSLAALSGALKRGLVFDGERVVVFTPDGALVGDSAGPAPSASGVSASPKLDDAILAAYRRDPSGHSVELQAADGPVYAELAPLAINGAQLVIASTVPVAVFEAPVTRLLVWSLVIQAAIVGVAFVLVHAASRSISHPIHALAADVEAIIRFRTPERMARHSHIREIRRLLGAVDTLALTLRSFSTYLPAPFVRGIVDRGEIPTVGGKRETVIVMFSDIDGFTRISETLPPDEILPQLSRYFGEISDEIRLSEGTLDKFMGDGVMAFWTLPADVPDRAAEVCRAVLRAGRRIDALNVTFAAEGRPVLPTRFGLHAGEAMVGSVGTAHRLNYTVLGHAVNVASRVEQLNKRFGTRVLVTAAVRDAAGDAALFRHLGEAEVRGATGSVHIFELVADAADRPAPAR</sequence>
<evidence type="ECO:0000256" key="1">
    <source>
        <dbReference type="SAM" id="Phobius"/>
    </source>
</evidence>
<proteinExistence type="predicted"/>
<dbReference type="Gene3D" id="3.30.70.1230">
    <property type="entry name" value="Nucleotide cyclase"/>
    <property type="match status" value="1"/>
</dbReference>
<comment type="caution">
    <text evidence="3">The sequence shown here is derived from an EMBL/GenBank/DDBJ whole genome shotgun (WGS) entry which is preliminary data.</text>
</comment>
<dbReference type="Proteomes" id="UP000290759">
    <property type="component" value="Unassembled WGS sequence"/>
</dbReference>
<dbReference type="Gene3D" id="3.30.450.20">
    <property type="entry name" value="PAS domain"/>
    <property type="match status" value="2"/>
</dbReference>
<dbReference type="PROSITE" id="PS50125">
    <property type="entry name" value="GUANYLATE_CYCLASE_2"/>
    <property type="match status" value="1"/>
</dbReference>
<evidence type="ECO:0000313" key="3">
    <source>
        <dbReference type="EMBL" id="RYC33744.1"/>
    </source>
</evidence>
<dbReference type="PANTHER" id="PTHR43081:SF1">
    <property type="entry name" value="ADENYLATE CYCLASE, TERMINAL-DIFFERENTIATION SPECIFIC"/>
    <property type="match status" value="1"/>
</dbReference>
<evidence type="ECO:0000313" key="4">
    <source>
        <dbReference type="Proteomes" id="UP000290759"/>
    </source>
</evidence>
<dbReference type="SUPFAM" id="SSF55073">
    <property type="entry name" value="Nucleotide cyclase"/>
    <property type="match status" value="1"/>
</dbReference>
<feature type="transmembrane region" description="Helical" evidence="1">
    <location>
        <begin position="60"/>
        <end position="84"/>
    </location>
</feature>
<gene>
    <name evidence="3" type="ORF">D3273_00365</name>
</gene>
<dbReference type="PANTHER" id="PTHR43081">
    <property type="entry name" value="ADENYLATE CYCLASE, TERMINAL-DIFFERENTIATION SPECIFIC-RELATED"/>
    <property type="match status" value="1"/>
</dbReference>
<organism evidence="3 4">
    <name type="scientific">Lichenibacterium minor</name>
    <dbReference type="NCBI Taxonomy" id="2316528"/>
    <lineage>
        <taxon>Bacteria</taxon>
        <taxon>Pseudomonadati</taxon>
        <taxon>Pseudomonadota</taxon>
        <taxon>Alphaproteobacteria</taxon>
        <taxon>Hyphomicrobiales</taxon>
        <taxon>Lichenihabitantaceae</taxon>
        <taxon>Lichenibacterium</taxon>
    </lineage>
</organism>
<keyword evidence="1" id="KW-0812">Transmembrane</keyword>
<dbReference type="SMART" id="SM00044">
    <property type="entry name" value="CYCc"/>
    <property type="match status" value="1"/>
</dbReference>
<dbReference type="GO" id="GO:0035556">
    <property type="term" value="P:intracellular signal transduction"/>
    <property type="evidence" value="ECO:0007669"/>
    <property type="project" value="InterPro"/>
</dbReference>
<dbReference type="InterPro" id="IPR001054">
    <property type="entry name" value="A/G_cyclase"/>
</dbReference>
<reference evidence="3 4" key="2">
    <citation type="submission" date="2019-02" db="EMBL/GenBank/DDBJ databases">
        <title>'Lichenibacterium ramalinii' gen. nov. sp. nov., 'Lichenibacterium minor' gen. nov. sp. nov.</title>
        <authorList>
            <person name="Pankratov T."/>
        </authorList>
    </citation>
    <scope>NUCLEOTIDE SEQUENCE [LARGE SCALE GENOMIC DNA]</scope>
    <source>
        <strain evidence="3 4">RmlP026</strain>
    </source>
</reference>
<keyword evidence="1" id="KW-0472">Membrane</keyword>
<accession>A0A4V1RV82</accession>
<dbReference type="GO" id="GO:0004016">
    <property type="term" value="F:adenylate cyclase activity"/>
    <property type="evidence" value="ECO:0007669"/>
    <property type="project" value="UniProtKB-ARBA"/>
</dbReference>
<dbReference type="GO" id="GO:0009190">
    <property type="term" value="P:cyclic nucleotide biosynthetic process"/>
    <property type="evidence" value="ECO:0007669"/>
    <property type="project" value="InterPro"/>
</dbReference>
<dbReference type="AlphaFoldDB" id="A0A4V1RV82"/>
<keyword evidence="1" id="KW-1133">Transmembrane helix</keyword>
<dbReference type="InterPro" id="IPR029787">
    <property type="entry name" value="Nucleotide_cyclase"/>
</dbReference>
<evidence type="ECO:0000259" key="2">
    <source>
        <dbReference type="PROSITE" id="PS50125"/>
    </source>
</evidence>
<feature type="domain" description="Guanylate cyclase" evidence="2">
    <location>
        <begin position="494"/>
        <end position="626"/>
    </location>
</feature>
<protein>
    <submittedName>
        <fullName evidence="3">Adenylate/guanylate cyclase domain-containing protein</fullName>
    </submittedName>
</protein>
<name>A0A4V1RV82_9HYPH</name>
<dbReference type="CDD" id="cd07302">
    <property type="entry name" value="CHD"/>
    <property type="match status" value="1"/>
</dbReference>
<dbReference type="OrthoDB" id="9789782at2"/>
<dbReference type="EMBL" id="QYBB01000001">
    <property type="protein sequence ID" value="RYC33744.1"/>
    <property type="molecule type" value="Genomic_DNA"/>
</dbReference>
<dbReference type="InterPro" id="IPR050697">
    <property type="entry name" value="Adenylyl/Guanylyl_Cyclase_3/4"/>
</dbReference>
<keyword evidence="4" id="KW-1185">Reference proteome</keyword>
<reference evidence="3 4" key="1">
    <citation type="submission" date="2018-12" db="EMBL/GenBank/DDBJ databases">
        <authorList>
            <person name="Grouzdev D.S."/>
            <person name="Krutkina M.S."/>
        </authorList>
    </citation>
    <scope>NUCLEOTIDE SEQUENCE [LARGE SCALE GENOMIC DNA]</scope>
    <source>
        <strain evidence="3 4">RmlP026</strain>
    </source>
</reference>